<feature type="binding site" evidence="10">
    <location>
        <position position="109"/>
    </location>
    <ligand>
        <name>4-amino-2-methyl-5-(diphosphooxymethyl)pyrimidine</name>
        <dbReference type="ChEBI" id="CHEBI:57841"/>
    </ligand>
</feature>
<accession>A0A6I3LGQ6</accession>
<name>A0A6I3LGQ6_9FLAO</name>
<comment type="catalytic activity">
    <reaction evidence="8 10 11">
        <text>2-(2-carboxy-4-methylthiazol-5-yl)ethyl phosphate + 4-amino-2-methyl-5-(diphosphooxymethyl)pyrimidine + 2 H(+) = thiamine phosphate + CO2 + diphosphate</text>
        <dbReference type="Rhea" id="RHEA:47848"/>
        <dbReference type="ChEBI" id="CHEBI:15378"/>
        <dbReference type="ChEBI" id="CHEBI:16526"/>
        <dbReference type="ChEBI" id="CHEBI:33019"/>
        <dbReference type="ChEBI" id="CHEBI:37575"/>
        <dbReference type="ChEBI" id="CHEBI:57841"/>
        <dbReference type="ChEBI" id="CHEBI:62890"/>
        <dbReference type="EC" id="2.5.1.3"/>
    </reaction>
</comment>
<feature type="binding site" evidence="10">
    <location>
        <position position="166"/>
    </location>
    <ligand>
        <name>2-[(2R,5Z)-2-carboxy-4-methylthiazol-5(2H)-ylidene]ethyl phosphate</name>
        <dbReference type="ChEBI" id="CHEBI:62899"/>
    </ligand>
</feature>
<evidence type="ECO:0000256" key="2">
    <source>
        <dbReference type="ARBA" id="ARBA00005165"/>
    </source>
</evidence>
<feature type="binding site" evidence="10">
    <location>
        <begin position="186"/>
        <end position="187"/>
    </location>
    <ligand>
        <name>2-[(2R,5Z)-2-carboxy-4-methylthiazol-5(2H)-ylidene]ethyl phosphate</name>
        <dbReference type="ChEBI" id="CHEBI:62899"/>
    </ligand>
</feature>
<evidence type="ECO:0000256" key="8">
    <source>
        <dbReference type="ARBA" id="ARBA00047851"/>
    </source>
</evidence>
<keyword evidence="4 10" id="KW-0479">Metal-binding</keyword>
<evidence type="ECO:0000256" key="9">
    <source>
        <dbReference type="ARBA" id="ARBA00047883"/>
    </source>
</evidence>
<evidence type="ECO:0000256" key="3">
    <source>
        <dbReference type="ARBA" id="ARBA00022679"/>
    </source>
</evidence>
<evidence type="ECO:0000256" key="11">
    <source>
        <dbReference type="RuleBase" id="RU003826"/>
    </source>
</evidence>
<sequence length="213" mass="23220">MRQLDLSLYLVTDRECALGRDIVDIVEQAVQGGVTIVQLREKQCDTKQFYNIAVRLKECLKPYDVPLIINDRVDIALACDAQGVHIGQSDMPYQVVRRLLGPDKIIGLSVSNAQQLEYANTLDVDYIGLSPVFDTTTKKDTSKAIGIEGVRDFSRKSKHLSVGIGGINVSNAEQVIHAGADGISLVSAIISADKPKLAAAELLNIVKQTKNNM</sequence>
<feature type="binding site" evidence="10">
    <location>
        <position position="71"/>
    </location>
    <ligand>
        <name>Mg(2+)</name>
        <dbReference type="ChEBI" id="CHEBI:18420"/>
    </ligand>
</feature>
<dbReference type="OrthoDB" id="9812206at2"/>
<feature type="binding site" evidence="10">
    <location>
        <position position="70"/>
    </location>
    <ligand>
        <name>4-amino-2-methyl-5-(diphosphooxymethyl)pyrimidine</name>
        <dbReference type="ChEBI" id="CHEBI:57841"/>
    </ligand>
</feature>
<dbReference type="RefSeq" id="WP_155092761.1">
    <property type="nucleotide sequence ID" value="NZ_CP102754.1"/>
</dbReference>
<evidence type="ECO:0000313" key="14">
    <source>
        <dbReference type="EMBL" id="MTG98739.1"/>
    </source>
</evidence>
<dbReference type="InterPro" id="IPR013785">
    <property type="entry name" value="Aldolase_TIM"/>
</dbReference>
<comment type="catalytic activity">
    <reaction evidence="9 10 11">
        <text>2-[(2R,5Z)-2-carboxy-4-methylthiazol-5(2H)-ylidene]ethyl phosphate + 4-amino-2-methyl-5-(diphosphooxymethyl)pyrimidine + 2 H(+) = thiamine phosphate + CO2 + diphosphate</text>
        <dbReference type="Rhea" id="RHEA:47844"/>
        <dbReference type="ChEBI" id="CHEBI:15378"/>
        <dbReference type="ChEBI" id="CHEBI:16526"/>
        <dbReference type="ChEBI" id="CHEBI:33019"/>
        <dbReference type="ChEBI" id="CHEBI:37575"/>
        <dbReference type="ChEBI" id="CHEBI:57841"/>
        <dbReference type="ChEBI" id="CHEBI:62899"/>
        <dbReference type="EC" id="2.5.1.3"/>
    </reaction>
</comment>
<comment type="pathway">
    <text evidence="2 10 12">Cofactor biosynthesis; thiamine diphosphate biosynthesis; thiamine phosphate from 4-amino-2-methyl-5-diphosphomethylpyrimidine and 4-methyl-5-(2-phosphoethyl)-thiazole: step 1/1.</text>
</comment>
<dbReference type="EMBL" id="WMJX01000027">
    <property type="protein sequence ID" value="MTG98739.1"/>
    <property type="molecule type" value="Genomic_DNA"/>
</dbReference>
<dbReference type="PANTHER" id="PTHR20857">
    <property type="entry name" value="THIAMINE-PHOSPHATE PYROPHOSPHORYLASE"/>
    <property type="match status" value="1"/>
</dbReference>
<feature type="binding site" evidence="10">
    <location>
        <begin position="38"/>
        <end position="42"/>
    </location>
    <ligand>
        <name>4-amino-2-methyl-5-(diphosphooxymethyl)pyrimidine</name>
        <dbReference type="ChEBI" id="CHEBI:57841"/>
    </ligand>
</feature>
<dbReference type="HAMAP" id="MF_00097">
    <property type="entry name" value="TMP_synthase"/>
    <property type="match status" value="1"/>
</dbReference>
<evidence type="ECO:0000256" key="12">
    <source>
        <dbReference type="RuleBase" id="RU004253"/>
    </source>
</evidence>
<comment type="cofactor">
    <cofactor evidence="10">
        <name>Mg(2+)</name>
        <dbReference type="ChEBI" id="CHEBI:18420"/>
    </cofactor>
    <text evidence="10">Binds 1 Mg(2+) ion per subunit.</text>
</comment>
<dbReference type="FunFam" id="3.20.20.70:FF:000096">
    <property type="entry name" value="Thiamine-phosphate synthase"/>
    <property type="match status" value="1"/>
</dbReference>
<evidence type="ECO:0000256" key="7">
    <source>
        <dbReference type="ARBA" id="ARBA00047334"/>
    </source>
</evidence>
<dbReference type="GO" id="GO:0009228">
    <property type="term" value="P:thiamine biosynthetic process"/>
    <property type="evidence" value="ECO:0007669"/>
    <property type="project" value="UniProtKB-KW"/>
</dbReference>
<dbReference type="GO" id="GO:0000287">
    <property type="term" value="F:magnesium ion binding"/>
    <property type="evidence" value="ECO:0007669"/>
    <property type="project" value="UniProtKB-UniRule"/>
</dbReference>
<feature type="binding site" evidence="10">
    <location>
        <position position="90"/>
    </location>
    <ligand>
        <name>Mg(2+)</name>
        <dbReference type="ChEBI" id="CHEBI:18420"/>
    </ligand>
</feature>
<evidence type="ECO:0000259" key="13">
    <source>
        <dbReference type="Pfam" id="PF02581"/>
    </source>
</evidence>
<evidence type="ECO:0000256" key="10">
    <source>
        <dbReference type="HAMAP-Rule" id="MF_00097"/>
    </source>
</evidence>
<organism evidence="14 15">
    <name type="scientific">Myroides albus</name>
    <dbReference type="NCBI Taxonomy" id="2562892"/>
    <lineage>
        <taxon>Bacteria</taxon>
        <taxon>Pseudomonadati</taxon>
        <taxon>Bacteroidota</taxon>
        <taxon>Flavobacteriia</taxon>
        <taxon>Flavobacteriales</taxon>
        <taxon>Flavobacteriaceae</taxon>
        <taxon>Myroides</taxon>
    </lineage>
</organism>
<evidence type="ECO:0000256" key="1">
    <source>
        <dbReference type="ARBA" id="ARBA00003814"/>
    </source>
</evidence>
<comment type="function">
    <text evidence="1 10">Condenses 4-methyl-5-(beta-hydroxyethyl)thiazole monophosphate (THZ-P) and 2-methyl-4-amino-5-hydroxymethyl pyrimidine pyrophosphate (HMP-PP) to form thiamine monophosphate (TMP).</text>
</comment>
<dbReference type="AlphaFoldDB" id="A0A6I3LGQ6"/>
<evidence type="ECO:0000256" key="4">
    <source>
        <dbReference type="ARBA" id="ARBA00022723"/>
    </source>
</evidence>
<dbReference type="EC" id="2.5.1.3" evidence="10"/>
<dbReference type="InterPro" id="IPR022998">
    <property type="entry name" value="ThiamineP_synth_TenI"/>
</dbReference>
<evidence type="ECO:0000256" key="5">
    <source>
        <dbReference type="ARBA" id="ARBA00022842"/>
    </source>
</evidence>
<evidence type="ECO:0000313" key="15">
    <source>
        <dbReference type="Proteomes" id="UP000438760"/>
    </source>
</evidence>
<dbReference type="NCBIfam" id="TIGR00693">
    <property type="entry name" value="thiE"/>
    <property type="match status" value="1"/>
</dbReference>
<dbReference type="GO" id="GO:0005737">
    <property type="term" value="C:cytoplasm"/>
    <property type="evidence" value="ECO:0007669"/>
    <property type="project" value="TreeGrafter"/>
</dbReference>
<comment type="caution">
    <text evidence="14">The sequence shown here is derived from an EMBL/GenBank/DDBJ whole genome shotgun (WGS) entry which is preliminary data.</text>
</comment>
<proteinExistence type="inferred from homology"/>
<dbReference type="Gene3D" id="3.20.20.70">
    <property type="entry name" value="Aldolase class I"/>
    <property type="match status" value="1"/>
</dbReference>
<keyword evidence="6 10" id="KW-0784">Thiamine biosynthesis</keyword>
<dbReference type="Proteomes" id="UP000438760">
    <property type="component" value="Unassembled WGS sequence"/>
</dbReference>
<feature type="binding site" evidence="10">
    <location>
        <begin position="135"/>
        <end position="137"/>
    </location>
    <ligand>
        <name>2-[(2R,5Z)-2-carboxy-4-methylthiazol-5(2H)-ylidene]ethyl phosphate</name>
        <dbReference type="ChEBI" id="CHEBI:62899"/>
    </ligand>
</feature>
<dbReference type="InterPro" id="IPR034291">
    <property type="entry name" value="TMP_synthase"/>
</dbReference>
<dbReference type="CDD" id="cd00564">
    <property type="entry name" value="TMP_TenI"/>
    <property type="match status" value="1"/>
</dbReference>
<evidence type="ECO:0000256" key="6">
    <source>
        <dbReference type="ARBA" id="ARBA00022977"/>
    </source>
</evidence>
<keyword evidence="3 10" id="KW-0808">Transferase</keyword>
<comment type="catalytic activity">
    <reaction evidence="7 10 11">
        <text>4-methyl-5-(2-phosphooxyethyl)-thiazole + 4-amino-2-methyl-5-(diphosphooxymethyl)pyrimidine + H(+) = thiamine phosphate + diphosphate</text>
        <dbReference type="Rhea" id="RHEA:22328"/>
        <dbReference type="ChEBI" id="CHEBI:15378"/>
        <dbReference type="ChEBI" id="CHEBI:33019"/>
        <dbReference type="ChEBI" id="CHEBI:37575"/>
        <dbReference type="ChEBI" id="CHEBI:57841"/>
        <dbReference type="ChEBI" id="CHEBI:58296"/>
        <dbReference type="EC" id="2.5.1.3"/>
    </reaction>
</comment>
<gene>
    <name evidence="10 14" type="primary">thiE</name>
    <name evidence="14" type="ORF">GJV76_11465</name>
</gene>
<dbReference type="SUPFAM" id="SSF51391">
    <property type="entry name" value="Thiamin phosphate synthase"/>
    <property type="match status" value="1"/>
</dbReference>
<dbReference type="InterPro" id="IPR036206">
    <property type="entry name" value="ThiamineP_synth_sf"/>
</dbReference>
<keyword evidence="15" id="KW-1185">Reference proteome</keyword>
<protein>
    <recommendedName>
        <fullName evidence="10">Thiamine-phosphate synthase</fullName>
        <shortName evidence="10">TP synthase</shortName>
        <shortName evidence="10">TPS</shortName>
        <ecNumber evidence="10">2.5.1.3</ecNumber>
    </recommendedName>
    <alternativeName>
        <fullName evidence="10">Thiamine-phosphate pyrophosphorylase</fullName>
        <shortName evidence="10">TMP pyrophosphorylase</shortName>
        <shortName evidence="10">TMP-PPase</shortName>
    </alternativeName>
</protein>
<feature type="domain" description="Thiamine phosphate synthase/TenI" evidence="13">
    <location>
        <begin position="8"/>
        <end position="189"/>
    </location>
</feature>
<keyword evidence="5 10" id="KW-0460">Magnesium</keyword>
<dbReference type="UniPathway" id="UPA00060">
    <property type="reaction ID" value="UER00141"/>
</dbReference>
<reference evidence="14 15" key="1">
    <citation type="submission" date="2019-11" db="EMBL/GenBank/DDBJ databases">
        <title>Genome of Strain BIT-d1.</title>
        <authorList>
            <person name="Yang Y."/>
        </authorList>
    </citation>
    <scope>NUCLEOTIDE SEQUENCE [LARGE SCALE GENOMIC DNA]</scope>
    <source>
        <strain evidence="14 15">BIT-d1</strain>
    </source>
</reference>
<dbReference type="GO" id="GO:0009229">
    <property type="term" value="P:thiamine diphosphate biosynthetic process"/>
    <property type="evidence" value="ECO:0007669"/>
    <property type="project" value="UniProtKB-UniRule"/>
</dbReference>
<dbReference type="GO" id="GO:0004789">
    <property type="term" value="F:thiamine-phosphate diphosphorylase activity"/>
    <property type="evidence" value="ECO:0007669"/>
    <property type="project" value="UniProtKB-UniRule"/>
</dbReference>
<dbReference type="Pfam" id="PF02581">
    <property type="entry name" value="TMP-TENI"/>
    <property type="match status" value="1"/>
</dbReference>
<dbReference type="PANTHER" id="PTHR20857:SF23">
    <property type="entry name" value="THIAMINE BIOSYNTHETIC BIFUNCTIONAL ENZYME"/>
    <property type="match status" value="1"/>
</dbReference>
<feature type="binding site" evidence="10">
    <location>
        <position position="138"/>
    </location>
    <ligand>
        <name>4-amino-2-methyl-5-(diphosphooxymethyl)pyrimidine</name>
        <dbReference type="ChEBI" id="CHEBI:57841"/>
    </ligand>
</feature>
<comment type="similarity">
    <text evidence="10 11">Belongs to the thiamine-phosphate synthase family.</text>
</comment>